<comment type="caution">
    <text evidence="21">The sequence shown here is derived from an EMBL/GenBank/DDBJ whole genome shotgun (WGS) entry which is preliminary data.</text>
</comment>
<dbReference type="InterPro" id="IPR029061">
    <property type="entry name" value="THDP-binding"/>
</dbReference>
<comment type="catalytic activity">
    <reaction evidence="17">
        <text>D-sedoheptulose 7-phosphate + D-glyceraldehyde 3-phosphate = aldehydo-D-ribose 5-phosphate + D-xylulose 5-phosphate</text>
        <dbReference type="Rhea" id="RHEA:10508"/>
        <dbReference type="ChEBI" id="CHEBI:57483"/>
        <dbReference type="ChEBI" id="CHEBI:57737"/>
        <dbReference type="ChEBI" id="CHEBI:58273"/>
        <dbReference type="ChEBI" id="CHEBI:59776"/>
        <dbReference type="EC" id="2.2.1.1"/>
    </reaction>
</comment>
<proteinExistence type="inferred from homology"/>
<dbReference type="InterPro" id="IPR009014">
    <property type="entry name" value="Transketo_C/PFOR_II"/>
</dbReference>
<dbReference type="Pfam" id="PF00456">
    <property type="entry name" value="Transketolase_N"/>
    <property type="match status" value="1"/>
</dbReference>
<evidence type="ECO:0000256" key="10">
    <source>
        <dbReference type="ARBA" id="ARBA00013152"/>
    </source>
</evidence>
<dbReference type="InterPro" id="IPR055152">
    <property type="entry name" value="Transketolase-like_C_2"/>
</dbReference>
<comment type="cofactor">
    <cofactor evidence="3">
        <name>Co(2+)</name>
        <dbReference type="ChEBI" id="CHEBI:48828"/>
    </cofactor>
</comment>
<dbReference type="InterPro" id="IPR005475">
    <property type="entry name" value="Transketolase-like_Pyr-bd"/>
</dbReference>
<dbReference type="CDD" id="cd02012">
    <property type="entry name" value="TPP_TK"/>
    <property type="match status" value="1"/>
</dbReference>
<evidence type="ECO:0000256" key="11">
    <source>
        <dbReference type="ARBA" id="ARBA00022679"/>
    </source>
</evidence>
<evidence type="ECO:0000256" key="15">
    <source>
        <dbReference type="ARBA" id="ARBA00023002"/>
    </source>
</evidence>
<dbReference type="FunFam" id="3.40.50.970:FF:000045">
    <property type="entry name" value="Transketolase"/>
    <property type="match status" value="1"/>
</dbReference>
<dbReference type="PANTHER" id="PTHR43522:SF2">
    <property type="entry name" value="TRANSKETOLASE 1-RELATED"/>
    <property type="match status" value="1"/>
</dbReference>
<dbReference type="CDD" id="cd07033">
    <property type="entry name" value="TPP_PYR_DXS_TK_like"/>
    <property type="match status" value="1"/>
</dbReference>
<dbReference type="GO" id="GO:0006098">
    <property type="term" value="P:pentose-phosphate shunt"/>
    <property type="evidence" value="ECO:0007669"/>
    <property type="project" value="TreeGrafter"/>
</dbReference>
<organism evidence="21 23">
    <name type="scientific">Frigoribacterium faeni</name>
    <dbReference type="NCBI Taxonomy" id="145483"/>
    <lineage>
        <taxon>Bacteria</taxon>
        <taxon>Bacillati</taxon>
        <taxon>Actinomycetota</taxon>
        <taxon>Actinomycetes</taxon>
        <taxon>Micrococcales</taxon>
        <taxon>Microbacteriaceae</taxon>
        <taxon>Frigoribacterium</taxon>
    </lineage>
</organism>
<evidence type="ECO:0000313" key="23">
    <source>
        <dbReference type="Proteomes" id="UP000522688"/>
    </source>
</evidence>
<keyword evidence="22" id="KW-1185">Reference proteome</keyword>
<feature type="compositionally biased region" description="Basic and acidic residues" evidence="18">
    <location>
        <begin position="1"/>
        <end position="12"/>
    </location>
</feature>
<dbReference type="GO" id="GO:0000287">
    <property type="term" value="F:magnesium ion binding"/>
    <property type="evidence" value="ECO:0007669"/>
    <property type="project" value="UniProtKB-ARBA"/>
</dbReference>
<evidence type="ECO:0000256" key="2">
    <source>
        <dbReference type="ARBA" id="ARBA00001936"/>
    </source>
</evidence>
<evidence type="ECO:0000259" key="19">
    <source>
        <dbReference type="SMART" id="SM00861"/>
    </source>
</evidence>
<dbReference type="InterPro" id="IPR033247">
    <property type="entry name" value="Transketolase_fam"/>
</dbReference>
<evidence type="ECO:0000256" key="4">
    <source>
        <dbReference type="ARBA" id="ARBA00001946"/>
    </source>
</evidence>
<dbReference type="SMART" id="SM00861">
    <property type="entry name" value="Transket_pyr"/>
    <property type="match status" value="1"/>
</dbReference>
<name>A0A7W3PJW2_9MICO</name>
<keyword evidence="16" id="KW-0786">Thiamine pyrophosphate</keyword>
<reference evidence="20 22" key="1">
    <citation type="submission" date="2019-07" db="EMBL/GenBank/DDBJ databases">
        <title>Whole genome shotgun sequence of Frigoribacterium faeni NBRC 103066.</title>
        <authorList>
            <person name="Hosoyama A."/>
            <person name="Uohara A."/>
            <person name="Ohji S."/>
            <person name="Ichikawa N."/>
        </authorList>
    </citation>
    <scope>NUCLEOTIDE SEQUENCE [LARGE SCALE GENOMIC DNA]</scope>
    <source>
        <strain evidence="20 22">NBRC 103066</strain>
    </source>
</reference>
<evidence type="ECO:0000256" key="1">
    <source>
        <dbReference type="ARBA" id="ARBA00001913"/>
    </source>
</evidence>
<evidence type="ECO:0000256" key="12">
    <source>
        <dbReference type="ARBA" id="ARBA00022723"/>
    </source>
</evidence>
<evidence type="ECO:0000256" key="18">
    <source>
        <dbReference type="SAM" id="MobiDB-lite"/>
    </source>
</evidence>
<keyword evidence="14" id="KW-0460">Magnesium</keyword>
<comment type="subunit">
    <text evidence="9">Homodimer.</text>
</comment>
<dbReference type="Pfam" id="PF22613">
    <property type="entry name" value="Transketolase_C_1"/>
    <property type="match status" value="1"/>
</dbReference>
<dbReference type="InterPro" id="IPR005474">
    <property type="entry name" value="Transketolase_N"/>
</dbReference>
<comment type="cofactor">
    <cofactor evidence="1">
        <name>Ca(2+)</name>
        <dbReference type="ChEBI" id="CHEBI:29108"/>
    </cofactor>
</comment>
<comment type="cofactor">
    <cofactor evidence="5">
        <name>thiamine diphosphate</name>
        <dbReference type="ChEBI" id="CHEBI:58937"/>
    </cofactor>
</comment>
<dbReference type="SUPFAM" id="SSF52518">
    <property type="entry name" value="Thiamin diphosphate-binding fold (THDP-binding)"/>
    <property type="match status" value="2"/>
</dbReference>
<reference evidence="21 23" key="2">
    <citation type="submission" date="2020-07" db="EMBL/GenBank/DDBJ databases">
        <title>Sequencing the genomes of 1000 actinobacteria strains.</title>
        <authorList>
            <person name="Klenk H.-P."/>
        </authorList>
    </citation>
    <scope>NUCLEOTIDE SEQUENCE [LARGE SCALE GENOMIC DNA]</scope>
    <source>
        <strain evidence="21 23">DSM 10309</strain>
    </source>
</reference>
<dbReference type="Proteomes" id="UP000321154">
    <property type="component" value="Unassembled WGS sequence"/>
</dbReference>
<evidence type="ECO:0000256" key="9">
    <source>
        <dbReference type="ARBA" id="ARBA00011738"/>
    </source>
</evidence>
<evidence type="ECO:0000256" key="5">
    <source>
        <dbReference type="ARBA" id="ARBA00001964"/>
    </source>
</evidence>
<evidence type="ECO:0000256" key="17">
    <source>
        <dbReference type="ARBA" id="ARBA00049473"/>
    </source>
</evidence>
<dbReference type="GO" id="GO:0004802">
    <property type="term" value="F:transketolase activity"/>
    <property type="evidence" value="ECO:0007669"/>
    <property type="project" value="UniProtKB-EC"/>
</dbReference>
<dbReference type="Gene3D" id="3.40.50.920">
    <property type="match status" value="1"/>
</dbReference>
<evidence type="ECO:0000313" key="21">
    <source>
        <dbReference type="EMBL" id="MBA8814920.1"/>
    </source>
</evidence>
<comment type="cofactor">
    <cofactor evidence="4">
        <name>Mg(2+)</name>
        <dbReference type="ChEBI" id="CHEBI:18420"/>
    </cofactor>
</comment>
<evidence type="ECO:0000256" key="3">
    <source>
        <dbReference type="ARBA" id="ARBA00001941"/>
    </source>
</evidence>
<evidence type="ECO:0000313" key="20">
    <source>
        <dbReference type="EMBL" id="GEK82967.1"/>
    </source>
</evidence>
<evidence type="ECO:0000256" key="16">
    <source>
        <dbReference type="ARBA" id="ARBA00023052"/>
    </source>
</evidence>
<feature type="domain" description="Transketolase-like pyrimidine-binding" evidence="19">
    <location>
        <begin position="378"/>
        <end position="547"/>
    </location>
</feature>
<dbReference type="GO" id="GO:0016491">
    <property type="term" value="F:oxidoreductase activity"/>
    <property type="evidence" value="ECO:0007669"/>
    <property type="project" value="UniProtKB-KW"/>
</dbReference>
<protein>
    <recommendedName>
        <fullName evidence="10">transketolase</fullName>
        <ecNumber evidence="10">2.2.1.1</ecNumber>
    </recommendedName>
</protein>
<dbReference type="OrthoDB" id="9759664at2"/>
<evidence type="ECO:0000256" key="7">
    <source>
        <dbReference type="ARBA" id="ARBA00005466"/>
    </source>
</evidence>
<dbReference type="Gene3D" id="3.40.50.970">
    <property type="match status" value="2"/>
</dbReference>
<comment type="cofactor">
    <cofactor evidence="2">
        <name>Mn(2+)</name>
        <dbReference type="ChEBI" id="CHEBI:29035"/>
    </cofactor>
</comment>
<dbReference type="InterPro" id="IPR006093">
    <property type="entry name" value="Oxy_OxRdtase_FAD_BS"/>
</dbReference>
<evidence type="ECO:0000256" key="14">
    <source>
        <dbReference type="ARBA" id="ARBA00022842"/>
    </source>
</evidence>
<dbReference type="PROSITE" id="PS00862">
    <property type="entry name" value="OX2_COVAL_FAD"/>
    <property type="match status" value="1"/>
</dbReference>
<dbReference type="AlphaFoldDB" id="A0A7W3PJW2"/>
<dbReference type="Proteomes" id="UP000522688">
    <property type="component" value="Unassembled WGS sequence"/>
</dbReference>
<dbReference type="EC" id="2.2.1.1" evidence="10"/>
<dbReference type="EMBL" id="BJUV01000010">
    <property type="protein sequence ID" value="GEK82967.1"/>
    <property type="molecule type" value="Genomic_DNA"/>
</dbReference>
<dbReference type="EMBL" id="JACGWW010000012">
    <property type="protein sequence ID" value="MBA8814920.1"/>
    <property type="molecule type" value="Genomic_DNA"/>
</dbReference>
<dbReference type="RefSeq" id="WP_146854149.1">
    <property type="nucleotide sequence ID" value="NZ_BAAAHR010000003.1"/>
</dbReference>
<evidence type="ECO:0000256" key="6">
    <source>
        <dbReference type="ARBA" id="ARBA00002931"/>
    </source>
</evidence>
<evidence type="ECO:0000313" key="22">
    <source>
        <dbReference type="Proteomes" id="UP000321154"/>
    </source>
</evidence>
<dbReference type="InterPro" id="IPR020826">
    <property type="entry name" value="Transketolase_BS"/>
</dbReference>
<sequence length="686" mass="71102">MANDDPDIRSTDPSRGAAPDSGPDLEARLVAAAVAIPAQVVQAKGHGHAGTAMALAPTAHVLWQHVLRHDPADPEWTGRDRVVLSAGHASLLLYTQLVLTGYDLELDELALSRTLGSRTPGHPELHHTPGVEMSTGPLGQGVASAVGLALAARRDEALHGAGAGLFDPTVWAIAGDGCLQEGVSGEASSLAGTLGLENLVLVWDDNRITIDGGTDLAFSEDVRARYRAYGWSVIDVDDATDLDALRSALEEARRRDGRPALVAVRTVIGAPSVLRGGTPAAHSGGFGADEVSAVKAALGFAPDAGLHDLLPDDVRATGLLARDRGAALHREWDAAEAAWRGARPDLAGRRDALVAGAAGADPAALADALATVAVDDGAATRTTSGAALAAAREVAGLWGGSADLSSSTNVAVVGRAVDRATPGGDFVHFGIREHAMTAMLSGVALHGLWRPYGSTYLAFSDYARPSIRLAALMGLPALYVYTHDSVAVGEDGPTHQPVEQTASLRTVPGLDVVRPADAREVVAVWRRVLATADGPTAFVLSRQALPDLGGGEASEVGTARGGYVLWRSGSGDELALVASGSEVHVALGVARRLADEGVAVRVVSMPCLEWFEQQPADYRAEVLPRGLRARVAIEAGSRQPWYRYAGLDGEVVGIDEFGESGSGPELLHLRGVDAGAVEAAARRVLG</sequence>
<gene>
    <name evidence="21" type="ORF">FB463_003197</name>
    <name evidence="20" type="ORF">FFA01_12760</name>
</gene>
<evidence type="ECO:0000256" key="13">
    <source>
        <dbReference type="ARBA" id="ARBA00022837"/>
    </source>
</evidence>
<dbReference type="GO" id="GO:0005829">
    <property type="term" value="C:cytosol"/>
    <property type="evidence" value="ECO:0007669"/>
    <property type="project" value="TreeGrafter"/>
</dbReference>
<comment type="similarity">
    <text evidence="7">Belongs to the oxygen-dependent FAD-linked oxidoreductase family.</text>
</comment>
<keyword evidence="12" id="KW-0479">Metal-binding</keyword>
<dbReference type="PANTHER" id="PTHR43522">
    <property type="entry name" value="TRANSKETOLASE"/>
    <property type="match status" value="1"/>
</dbReference>
<keyword evidence="13" id="KW-0106">Calcium</keyword>
<dbReference type="SUPFAM" id="SSF52922">
    <property type="entry name" value="TK C-terminal domain-like"/>
    <property type="match status" value="1"/>
</dbReference>
<comment type="similarity">
    <text evidence="8">Belongs to the transketolase family.</text>
</comment>
<dbReference type="Pfam" id="PF02779">
    <property type="entry name" value="Transket_pyr"/>
    <property type="match status" value="1"/>
</dbReference>
<keyword evidence="11 21" id="KW-0808">Transferase</keyword>
<feature type="region of interest" description="Disordered" evidence="18">
    <location>
        <begin position="1"/>
        <end position="23"/>
    </location>
</feature>
<comment type="function">
    <text evidence="6">Catalyzes the transfer of a two-carbon ketol group from a ketose donor to an aldose acceptor, via a covalent intermediate with the cofactor thiamine pyrophosphate.</text>
</comment>
<accession>A0A7W3PJW2</accession>
<keyword evidence="15" id="KW-0560">Oxidoreductase</keyword>
<dbReference type="PROSITE" id="PS00802">
    <property type="entry name" value="TRANSKETOLASE_2"/>
    <property type="match status" value="1"/>
</dbReference>
<evidence type="ECO:0000256" key="8">
    <source>
        <dbReference type="ARBA" id="ARBA00007131"/>
    </source>
</evidence>